<dbReference type="AlphaFoldDB" id="F7X5T8"/>
<feature type="domain" description="Peptidase S49" evidence="6">
    <location>
        <begin position="123"/>
        <end position="270"/>
    </location>
</feature>
<keyword evidence="4" id="KW-0720">Serine protease</keyword>
<evidence type="ECO:0000256" key="3">
    <source>
        <dbReference type="ARBA" id="ARBA00022801"/>
    </source>
</evidence>
<evidence type="ECO:0000313" key="8">
    <source>
        <dbReference type="Proteomes" id="UP000009045"/>
    </source>
</evidence>
<dbReference type="PANTHER" id="PTHR42987">
    <property type="entry name" value="PEPTIDASE S49"/>
    <property type="match status" value="1"/>
</dbReference>
<dbReference type="SUPFAM" id="SSF52096">
    <property type="entry name" value="ClpP/crotonase"/>
    <property type="match status" value="1"/>
</dbReference>
<dbReference type="HOGENOM" id="CLU_046540_0_0_5"/>
<dbReference type="PATRIC" id="fig|707241.3.peg.19"/>
<dbReference type="InterPro" id="IPR029045">
    <property type="entry name" value="ClpP/crotonase-like_dom_sf"/>
</dbReference>
<evidence type="ECO:0000256" key="1">
    <source>
        <dbReference type="ARBA" id="ARBA00008683"/>
    </source>
</evidence>
<dbReference type="InterPro" id="IPR047272">
    <property type="entry name" value="S49_SppA_C"/>
</dbReference>
<accession>F7X5T8</accession>
<dbReference type="Pfam" id="PF01343">
    <property type="entry name" value="Peptidase_S49"/>
    <property type="match status" value="1"/>
</dbReference>
<sequence length="336" mass="36688">MFRGKLTEPPYQKSETPMDELAIADRRSLRRKLSFWRWAAVAVLVAGGLALFAFSGWGDVTERARDHVARVAVTGLIQDDRELVERLERIADNQSVKALIVTISSPGGTTYGGEVIYKAIRKVAEKKPVVSDVRTLAASAGYLIALAGDRIVAGETSITGSIGVIFQYPQVKTLMDKLGVSLESIKSRPLKAEPSPFHPPSDEARAMIQAMIDDSYGWFVDLVAERRKLPRPEALALADGRIFTGRQALEGKLVDELGGDDEIRAFLAERKVSKDLPVLDWEAPSGTLSFGLGSLLAESVKALGYEAFPTMKSLEKTGLDKLFLDGLVSVWQVEGQ</sequence>
<dbReference type="InterPro" id="IPR004635">
    <property type="entry name" value="Pept_S49_SppA"/>
</dbReference>
<protein>
    <submittedName>
        <fullName evidence="7">Protease IV transmembrane protein</fullName>
    </submittedName>
</protein>
<dbReference type="InterPro" id="IPR002142">
    <property type="entry name" value="Peptidase_S49"/>
</dbReference>
<organism evidence="7 8">
    <name type="scientific">Sinorhizobium meliloti (strain SM11)</name>
    <dbReference type="NCBI Taxonomy" id="707241"/>
    <lineage>
        <taxon>Bacteria</taxon>
        <taxon>Pseudomonadati</taxon>
        <taxon>Pseudomonadota</taxon>
        <taxon>Alphaproteobacteria</taxon>
        <taxon>Hyphomicrobiales</taxon>
        <taxon>Rhizobiaceae</taxon>
        <taxon>Sinorhizobium/Ensifer group</taxon>
        <taxon>Sinorhizobium</taxon>
    </lineage>
</organism>
<dbReference type="GO" id="GO:0008236">
    <property type="term" value="F:serine-type peptidase activity"/>
    <property type="evidence" value="ECO:0007669"/>
    <property type="project" value="UniProtKB-KW"/>
</dbReference>
<comment type="similarity">
    <text evidence="1">Belongs to the peptidase S49 family.</text>
</comment>
<dbReference type="Gene3D" id="3.90.226.10">
    <property type="entry name" value="2-enoyl-CoA Hydratase, Chain A, domain 1"/>
    <property type="match status" value="1"/>
</dbReference>
<dbReference type="Gene3D" id="6.20.330.10">
    <property type="match status" value="1"/>
</dbReference>
<dbReference type="EMBL" id="CP001830">
    <property type="protein sequence ID" value="AEH77306.1"/>
    <property type="molecule type" value="Genomic_DNA"/>
</dbReference>
<dbReference type="PANTHER" id="PTHR42987:SF6">
    <property type="entry name" value="PROTEINASE IV"/>
    <property type="match status" value="1"/>
</dbReference>
<evidence type="ECO:0000256" key="2">
    <source>
        <dbReference type="ARBA" id="ARBA00022670"/>
    </source>
</evidence>
<dbReference type="CDD" id="cd07023">
    <property type="entry name" value="S49_Sppa_N_C"/>
    <property type="match status" value="1"/>
</dbReference>
<evidence type="ECO:0000259" key="6">
    <source>
        <dbReference type="Pfam" id="PF01343"/>
    </source>
</evidence>
<dbReference type="KEGG" id="smx:SM11_chr0018"/>
<evidence type="ECO:0000256" key="4">
    <source>
        <dbReference type="ARBA" id="ARBA00022825"/>
    </source>
</evidence>
<proteinExistence type="inferred from homology"/>
<evidence type="ECO:0000256" key="5">
    <source>
        <dbReference type="SAM" id="Phobius"/>
    </source>
</evidence>
<dbReference type="NCBIfam" id="TIGR00706">
    <property type="entry name" value="SppA_dom"/>
    <property type="match status" value="1"/>
</dbReference>
<keyword evidence="5" id="KW-0472">Membrane</keyword>
<reference evidence="7 8" key="1">
    <citation type="journal article" date="2011" name="J. Biotechnol.">
        <title>The complete genome sequence of the dominant Sinorhizobium meliloti field isolate SM11 extends the S. meliloti pan-genome.</title>
        <authorList>
            <person name="Schneiker-Bekel S."/>
            <person name="Wibberg D."/>
            <person name="Bekel T."/>
            <person name="Blom J."/>
            <person name="Linke B."/>
            <person name="Neuweger H."/>
            <person name="Stiens M."/>
            <person name="Vorholter F.J."/>
            <person name="Weidner S."/>
            <person name="Goesmann A."/>
            <person name="Puhler A."/>
            <person name="Schluter A."/>
        </authorList>
    </citation>
    <scope>NUCLEOTIDE SEQUENCE [LARGE SCALE GENOMIC DNA]</scope>
    <source>
        <strain evidence="7 8">SM11</strain>
    </source>
</reference>
<keyword evidence="5" id="KW-1133">Transmembrane helix</keyword>
<dbReference type="GO" id="GO:0006508">
    <property type="term" value="P:proteolysis"/>
    <property type="evidence" value="ECO:0007669"/>
    <property type="project" value="UniProtKB-KW"/>
</dbReference>
<gene>
    <name evidence="7" type="primary">sppA</name>
    <name evidence="7" type="ordered locus">SM11_chr0018</name>
</gene>
<name>F7X5T8_SINMM</name>
<keyword evidence="3" id="KW-0378">Hydrolase</keyword>
<evidence type="ECO:0000313" key="7">
    <source>
        <dbReference type="EMBL" id="AEH77306.1"/>
    </source>
</evidence>
<feature type="transmembrane region" description="Helical" evidence="5">
    <location>
        <begin position="35"/>
        <end position="57"/>
    </location>
</feature>
<keyword evidence="2 7" id="KW-0645">Protease</keyword>
<dbReference type="Proteomes" id="UP000009045">
    <property type="component" value="Chromosome"/>
</dbReference>
<keyword evidence="5 7" id="KW-0812">Transmembrane</keyword>